<keyword evidence="1" id="KW-1133">Transmembrane helix</keyword>
<feature type="transmembrane region" description="Helical" evidence="1">
    <location>
        <begin position="50"/>
        <end position="71"/>
    </location>
</feature>
<evidence type="ECO:0000259" key="2">
    <source>
        <dbReference type="Pfam" id="PF20016"/>
    </source>
</evidence>
<dbReference type="EMBL" id="JAJCJK010000002">
    <property type="protein sequence ID" value="MCB6937148.1"/>
    <property type="molecule type" value="Genomic_DNA"/>
</dbReference>
<organism evidence="4 5">
    <name type="scientific">Agathobacter rectalis</name>
    <dbReference type="NCBI Taxonomy" id="39491"/>
    <lineage>
        <taxon>Bacteria</taxon>
        <taxon>Bacillati</taxon>
        <taxon>Bacillota</taxon>
        <taxon>Clostridia</taxon>
        <taxon>Lachnospirales</taxon>
        <taxon>Lachnospiraceae</taxon>
        <taxon>Agathobacter</taxon>
    </lineage>
</organism>
<protein>
    <submittedName>
        <fullName evidence="3">DUF6430 domain-containing protein</fullName>
    </submittedName>
</protein>
<comment type="caution">
    <text evidence="4">The sequence shown here is derived from an EMBL/GenBank/DDBJ whole genome shotgun (WGS) entry which is preliminary data.</text>
</comment>
<dbReference type="InterPro" id="IPR045535">
    <property type="entry name" value="ThsA_Macro"/>
</dbReference>
<evidence type="ECO:0000256" key="1">
    <source>
        <dbReference type="SAM" id="Phobius"/>
    </source>
</evidence>
<dbReference type="AlphaFoldDB" id="A0A396FN63"/>
<dbReference type="OMA" id="WDDIRIT"/>
<keyword evidence="1" id="KW-0812">Transmembrane</keyword>
<reference evidence="3" key="2">
    <citation type="submission" date="2021-10" db="EMBL/GenBank/DDBJ databases">
        <title>Collection of gut derived symbiotic bacterial strains cultured from healthy donors.</title>
        <authorList>
            <person name="Lin H."/>
            <person name="Littmann E."/>
            <person name="Kohout C."/>
            <person name="Pamer E.G."/>
        </authorList>
    </citation>
    <scope>NUCLEOTIDE SEQUENCE</scope>
    <source>
        <strain evidence="3">DFI.9.42</strain>
    </source>
</reference>
<evidence type="ECO:0000313" key="3">
    <source>
        <dbReference type="EMBL" id="MCB6937148.1"/>
    </source>
</evidence>
<keyword evidence="1" id="KW-0472">Membrane</keyword>
<evidence type="ECO:0000313" key="5">
    <source>
        <dbReference type="Proteomes" id="UP000266698"/>
    </source>
</evidence>
<reference evidence="4 5" key="1">
    <citation type="submission" date="2018-08" db="EMBL/GenBank/DDBJ databases">
        <title>A genome reference for cultivated species of the human gut microbiota.</title>
        <authorList>
            <person name="Zou Y."/>
            <person name="Xue W."/>
            <person name="Luo G."/>
        </authorList>
    </citation>
    <scope>NUCLEOTIDE SEQUENCE [LARGE SCALE GENOMIC DNA]</scope>
    <source>
        <strain evidence="4 5">AF36-2BH</strain>
    </source>
</reference>
<feature type="transmembrane region" description="Helical" evidence="1">
    <location>
        <begin position="21"/>
        <end position="38"/>
    </location>
</feature>
<dbReference type="Proteomes" id="UP000266698">
    <property type="component" value="Unassembled WGS sequence"/>
</dbReference>
<dbReference type="RefSeq" id="WP_012741549.1">
    <property type="nucleotide sequence ID" value="NZ_CP092643.1"/>
</dbReference>
<gene>
    <name evidence="4" type="ORF">DW001_08060</name>
    <name evidence="3" type="ORF">LIZ56_01800</name>
</gene>
<dbReference type="GeneID" id="86987528"/>
<feature type="domain" description="Thoeris protein ThsA Macro" evidence="2">
    <location>
        <begin position="85"/>
        <end position="286"/>
    </location>
</feature>
<dbReference type="Pfam" id="PF20016">
    <property type="entry name" value="ThsA_Macro"/>
    <property type="match status" value="1"/>
</dbReference>
<accession>A0A396FN63</accession>
<dbReference type="EMBL" id="QRPB01000008">
    <property type="protein sequence ID" value="RHL79176.1"/>
    <property type="molecule type" value="Genomic_DNA"/>
</dbReference>
<evidence type="ECO:0000313" key="4">
    <source>
        <dbReference type="EMBL" id="RHL79176.1"/>
    </source>
</evidence>
<dbReference type="Proteomes" id="UP001197684">
    <property type="component" value="Unassembled WGS sequence"/>
</dbReference>
<proteinExistence type="predicted"/>
<name>A0A396FN63_9FIRM</name>
<sequence length="297" mass="34036">MNKVNVIKQNLEFIGKTWMKCIGTFASILSLFFLFWTWDDIRITSTQYKCVIIILLCVLALILAILWTCIFKRTKTIWESPSGKIKVCYSDIMKDGFDKRNKEEKLFVIPVNSCFDTIVDEDISTCSKPLVSPNLLHGRWIKTMVNKGFTIEEIDNKIHNCLEMQNLLPKSIIADEDKERGKREVYELGTVAMIRGNNNSTFLLLAISEYDKDNIAHTSVDDLEMCIKSLLNFYDQHDQGHRLVIPLMGTNLSRAGLSHNDSLRVITSLFQLYGDKIHGEVDVVIYKGDKDKVTLDI</sequence>